<evidence type="ECO:0000256" key="10">
    <source>
        <dbReference type="ARBA" id="ARBA00038388"/>
    </source>
</evidence>
<evidence type="ECO:0000256" key="11">
    <source>
        <dbReference type="SAM" id="Phobius"/>
    </source>
</evidence>
<evidence type="ECO:0000256" key="6">
    <source>
        <dbReference type="ARBA" id="ARBA00022741"/>
    </source>
</evidence>
<dbReference type="InterPro" id="IPR017911">
    <property type="entry name" value="MacB-like_ATP-bd"/>
</dbReference>
<dbReference type="KEGG" id="uam:UABAM_06195"/>
<dbReference type="InterPro" id="IPR017871">
    <property type="entry name" value="ABC_transporter-like_CS"/>
</dbReference>
<dbReference type="GO" id="GO:0005524">
    <property type="term" value="F:ATP binding"/>
    <property type="evidence" value="ECO:0007669"/>
    <property type="project" value="UniProtKB-KW"/>
</dbReference>
<evidence type="ECO:0000256" key="4">
    <source>
        <dbReference type="ARBA" id="ARBA00022475"/>
    </source>
</evidence>
<feature type="transmembrane region" description="Helical" evidence="11">
    <location>
        <begin position="419"/>
        <end position="443"/>
    </location>
</feature>
<dbReference type="SUPFAM" id="SSF52540">
    <property type="entry name" value="P-loop containing nucleoside triphosphate hydrolases"/>
    <property type="match status" value="1"/>
</dbReference>
<keyword evidence="7 13" id="KW-0067">ATP-binding</keyword>
<organism evidence="13 14">
    <name type="scientific">Uabimicrobium amorphum</name>
    <dbReference type="NCBI Taxonomy" id="2596890"/>
    <lineage>
        <taxon>Bacteria</taxon>
        <taxon>Pseudomonadati</taxon>
        <taxon>Planctomycetota</taxon>
        <taxon>Candidatus Uabimicrobiia</taxon>
        <taxon>Candidatus Uabimicrobiales</taxon>
        <taxon>Candidatus Uabimicrobiaceae</taxon>
        <taxon>Candidatus Uabimicrobium</taxon>
    </lineage>
</organism>
<dbReference type="GO" id="GO:0016887">
    <property type="term" value="F:ATP hydrolysis activity"/>
    <property type="evidence" value="ECO:0007669"/>
    <property type="project" value="InterPro"/>
</dbReference>
<reference evidence="13 14" key="1">
    <citation type="submission" date="2019-08" db="EMBL/GenBank/DDBJ databases">
        <title>Complete genome sequence of Candidatus Uab amorphum.</title>
        <authorList>
            <person name="Shiratori T."/>
            <person name="Suzuki S."/>
            <person name="Kakizawa Y."/>
            <person name="Ishida K."/>
        </authorList>
    </citation>
    <scope>NUCLEOTIDE SEQUENCE [LARGE SCALE GENOMIC DNA]</scope>
    <source>
        <strain evidence="13 14">SRT547</strain>
    </source>
</reference>
<evidence type="ECO:0000313" key="13">
    <source>
        <dbReference type="EMBL" id="BBM87780.1"/>
    </source>
</evidence>
<proteinExistence type="inferred from homology"/>
<sequence length="820" mass="93661">MFKKFVHFISLRYIKTRKVTRFAIAGIAVGVMVLLVVISVMDGFIKEFKSRLQGALSDVIVTVRTPQMNYYQIEDVVKKHPNVRSCSPHLDGLVLIGTGRFYAGGIVLGIDYEKEYKVGKLRDYLVTSYKSQKLRSEKIFEDNVKRSYEMHVNWVVQAGSVVAEDGIYPAGTRIICEKVVKFVNKDPKGSKETRPSTSLVAYTFNKQNKIIFIEDDLPLDELEDAARLSDEGRQKWQQLFNNMAKHFRKRELLQYLAHFDENLRTHNGEMLGAVDPQNPFSTEEEGVRPVIMGHELMKNLQLKRGDEIGLMTGKRDEEQNELKPITRKFVVVGSFRSGWQEIDARMCYTRRSDLHGFIDWPNDVKEVCVALKDPSLAEQTKYEIYDMLNKSSLRAAFSVERWEDRRRTFLSAIQMERRVMYFILFFIVILAITMLMIILVLLVKEKTKDIGILRSMGASTYDIMWIFLFNGVLISFLGALIGCGLGTFISSNVNHIADIIFEYTGFRVFPRDVYYLDEIPSELNLASVLWIVFPTLFASLIFCAIPAFFASRMTPVEALADRKREKSSRKNTPRVLQSLTTIKDGVLSTKELNKEYMMGSQNLHILNDLDIEFAPGKISAIIGPSGAGKSTLLHLIGLLDDPTSGQIYLDGINLDSLSQKQRCKILNGKIGFIFQFYHLFPEFTALENVLLATMVSNDMFSWPMVKKKKTEEAVKLLTQFGLENRLNHLPNQLSGGERQRVAIARALVNNPQIVLCDEPTGNLDEENSKSIQDLLWELNEQFQQTFIIVTHDLNIARRAHDVYQLEHGKLVKKDSNNLTQ</sequence>
<dbReference type="PANTHER" id="PTHR30489">
    <property type="entry name" value="LIPOPROTEIN-RELEASING SYSTEM TRANSMEMBRANE PROTEIN LOLE"/>
    <property type="match status" value="1"/>
</dbReference>
<keyword evidence="9 11" id="KW-0472">Membrane</keyword>
<keyword evidence="14" id="KW-1185">Reference proteome</keyword>
<comment type="similarity">
    <text evidence="10">Belongs to the ABC transporter superfamily. Macrolide exporter (TC 3.A.1.122) family.</text>
</comment>
<dbReference type="PROSITE" id="PS00211">
    <property type="entry name" value="ABC_TRANSPORTER_1"/>
    <property type="match status" value="1"/>
</dbReference>
<dbReference type="Pfam" id="PF00005">
    <property type="entry name" value="ABC_tran"/>
    <property type="match status" value="1"/>
</dbReference>
<dbReference type="Gene3D" id="3.40.50.300">
    <property type="entry name" value="P-loop containing nucleotide triphosphate hydrolases"/>
    <property type="match status" value="1"/>
</dbReference>
<dbReference type="GO" id="GO:0022857">
    <property type="term" value="F:transmembrane transporter activity"/>
    <property type="evidence" value="ECO:0007669"/>
    <property type="project" value="UniProtKB-ARBA"/>
</dbReference>
<dbReference type="GO" id="GO:0044874">
    <property type="term" value="P:lipoprotein localization to outer membrane"/>
    <property type="evidence" value="ECO:0007669"/>
    <property type="project" value="TreeGrafter"/>
</dbReference>
<keyword evidence="3" id="KW-0813">Transport</keyword>
<gene>
    <name evidence="13" type="ORF">UABAM_06195</name>
</gene>
<keyword evidence="13" id="KW-0449">Lipoprotein</keyword>
<evidence type="ECO:0000256" key="3">
    <source>
        <dbReference type="ARBA" id="ARBA00022448"/>
    </source>
</evidence>
<dbReference type="Proteomes" id="UP000326354">
    <property type="component" value="Chromosome"/>
</dbReference>
<dbReference type="PROSITE" id="PS50893">
    <property type="entry name" value="ABC_TRANSPORTER_2"/>
    <property type="match status" value="1"/>
</dbReference>
<dbReference type="InterPro" id="IPR003838">
    <property type="entry name" value="ABC3_permease_C"/>
</dbReference>
<name>A0A5S9IVB9_UABAM</name>
<evidence type="ECO:0000313" key="14">
    <source>
        <dbReference type="Proteomes" id="UP000326354"/>
    </source>
</evidence>
<evidence type="ECO:0000259" key="12">
    <source>
        <dbReference type="PROSITE" id="PS50893"/>
    </source>
</evidence>
<evidence type="ECO:0000256" key="7">
    <source>
        <dbReference type="ARBA" id="ARBA00022840"/>
    </source>
</evidence>
<feature type="transmembrane region" description="Helical" evidence="11">
    <location>
        <begin position="528"/>
        <end position="549"/>
    </location>
</feature>
<dbReference type="FunFam" id="3.40.50.300:FF:000032">
    <property type="entry name" value="Export ABC transporter ATP-binding protein"/>
    <property type="match status" value="1"/>
</dbReference>
<accession>A0A5S9IVB9</accession>
<dbReference type="RefSeq" id="WP_368239182.1">
    <property type="nucleotide sequence ID" value="NZ_JAZFBD010000068.1"/>
</dbReference>
<dbReference type="SMART" id="SM00382">
    <property type="entry name" value="AAA"/>
    <property type="match status" value="1"/>
</dbReference>
<feature type="transmembrane region" description="Helical" evidence="11">
    <location>
        <begin position="21"/>
        <end position="41"/>
    </location>
</feature>
<dbReference type="Pfam" id="PF02687">
    <property type="entry name" value="FtsX"/>
    <property type="match status" value="1"/>
</dbReference>
<evidence type="ECO:0000256" key="2">
    <source>
        <dbReference type="ARBA" id="ARBA00005236"/>
    </source>
</evidence>
<keyword evidence="5 11" id="KW-0812">Transmembrane</keyword>
<keyword evidence="6" id="KW-0547">Nucleotide-binding</keyword>
<dbReference type="EMBL" id="AP019860">
    <property type="protein sequence ID" value="BBM87780.1"/>
    <property type="molecule type" value="Genomic_DNA"/>
</dbReference>
<feature type="transmembrane region" description="Helical" evidence="11">
    <location>
        <begin position="463"/>
        <end position="489"/>
    </location>
</feature>
<dbReference type="InterPro" id="IPR003593">
    <property type="entry name" value="AAA+_ATPase"/>
</dbReference>
<keyword evidence="4" id="KW-1003">Cell membrane</keyword>
<dbReference type="GO" id="GO:0098797">
    <property type="term" value="C:plasma membrane protein complex"/>
    <property type="evidence" value="ECO:0007669"/>
    <property type="project" value="TreeGrafter"/>
</dbReference>
<dbReference type="AlphaFoldDB" id="A0A5S9IVB9"/>
<dbReference type="InterPro" id="IPR003439">
    <property type="entry name" value="ABC_transporter-like_ATP-bd"/>
</dbReference>
<feature type="domain" description="ABC transporter" evidence="12">
    <location>
        <begin position="587"/>
        <end position="818"/>
    </location>
</feature>
<dbReference type="PANTHER" id="PTHR30489:SF0">
    <property type="entry name" value="LIPOPROTEIN-RELEASING SYSTEM TRANSMEMBRANE PROTEIN LOLE"/>
    <property type="match status" value="1"/>
</dbReference>
<protein>
    <submittedName>
        <fullName evidence="13">Lipoprotein-releasing system ATP-binding protein LolD</fullName>
    </submittedName>
</protein>
<comment type="subcellular location">
    <subcellularLocation>
        <location evidence="1">Cell inner membrane</location>
        <topology evidence="1">Multi-pass membrane protein</topology>
    </subcellularLocation>
</comment>
<keyword evidence="8 11" id="KW-1133">Transmembrane helix</keyword>
<dbReference type="InterPro" id="IPR027417">
    <property type="entry name" value="P-loop_NTPase"/>
</dbReference>
<evidence type="ECO:0000256" key="9">
    <source>
        <dbReference type="ARBA" id="ARBA00023136"/>
    </source>
</evidence>
<evidence type="ECO:0000256" key="5">
    <source>
        <dbReference type="ARBA" id="ARBA00022692"/>
    </source>
</evidence>
<evidence type="ECO:0000256" key="1">
    <source>
        <dbReference type="ARBA" id="ARBA00004429"/>
    </source>
</evidence>
<evidence type="ECO:0000256" key="8">
    <source>
        <dbReference type="ARBA" id="ARBA00022989"/>
    </source>
</evidence>
<comment type="similarity">
    <text evidence="2">Belongs to the ABC-4 integral membrane protein family. LolC/E subfamily.</text>
</comment>
<dbReference type="CDD" id="cd03255">
    <property type="entry name" value="ABC_MJ0796_LolCDE_FtsE"/>
    <property type="match status" value="1"/>
</dbReference>
<dbReference type="InterPro" id="IPR051447">
    <property type="entry name" value="Lipoprotein-release_system"/>
</dbReference>